<gene>
    <name evidence="2" type="ORF">EHS25_003214</name>
</gene>
<keyword evidence="3" id="KW-1185">Reference proteome</keyword>
<name>A0A427Y8B7_9TREE</name>
<sequence length="226" mass="24846">MQSLIDVSRPRYTVISRNVEITMATKRSSSPLDSGGSSTPRSNVSTPVKKPKPVSSDGKPKRVRQPPRSKHPSSPSISLHPSLYPSQLQPSLAHRSELARSGATRVDCLRRPRPRRADRVDAQEPHLGDRQGGWEAGVQGLRWGEEACGESGQEAWEVTRFLVLVDVIADRRDSHDTLSLTELKAALPASNSASRFLLPRTRPLLRSRINATSPSPRGVQYSAFTS</sequence>
<organism evidence="2 3">
    <name type="scientific">Saitozyma podzolica</name>
    <dbReference type="NCBI Taxonomy" id="1890683"/>
    <lineage>
        <taxon>Eukaryota</taxon>
        <taxon>Fungi</taxon>
        <taxon>Dikarya</taxon>
        <taxon>Basidiomycota</taxon>
        <taxon>Agaricomycotina</taxon>
        <taxon>Tremellomycetes</taxon>
        <taxon>Tremellales</taxon>
        <taxon>Trimorphomycetaceae</taxon>
        <taxon>Saitozyma</taxon>
    </lineage>
</organism>
<evidence type="ECO:0000313" key="3">
    <source>
        <dbReference type="Proteomes" id="UP000279259"/>
    </source>
</evidence>
<reference evidence="2 3" key="1">
    <citation type="submission" date="2018-11" db="EMBL/GenBank/DDBJ databases">
        <title>Genome sequence of Saitozyma podzolica DSM 27192.</title>
        <authorList>
            <person name="Aliyu H."/>
            <person name="Gorte O."/>
            <person name="Ochsenreither K."/>
        </authorList>
    </citation>
    <scope>NUCLEOTIDE SEQUENCE [LARGE SCALE GENOMIC DNA]</scope>
    <source>
        <strain evidence="2 3">DSM 27192</strain>
    </source>
</reference>
<protein>
    <submittedName>
        <fullName evidence="2">Uncharacterized protein</fullName>
    </submittedName>
</protein>
<feature type="compositionally biased region" description="Basic and acidic residues" evidence="1">
    <location>
        <begin position="107"/>
        <end position="129"/>
    </location>
</feature>
<dbReference type="AlphaFoldDB" id="A0A427Y8B7"/>
<evidence type="ECO:0000256" key="1">
    <source>
        <dbReference type="SAM" id="MobiDB-lite"/>
    </source>
</evidence>
<feature type="compositionally biased region" description="Low complexity" evidence="1">
    <location>
        <begin position="72"/>
        <end position="86"/>
    </location>
</feature>
<dbReference type="EMBL" id="RSCD01000017">
    <property type="protein sequence ID" value="RSH87305.1"/>
    <property type="molecule type" value="Genomic_DNA"/>
</dbReference>
<feature type="compositionally biased region" description="Basic residues" evidence="1">
    <location>
        <begin position="61"/>
        <end position="71"/>
    </location>
</feature>
<feature type="region of interest" description="Disordered" evidence="1">
    <location>
        <begin position="22"/>
        <end position="133"/>
    </location>
</feature>
<feature type="compositionally biased region" description="Low complexity" evidence="1">
    <location>
        <begin position="28"/>
        <end position="38"/>
    </location>
</feature>
<comment type="caution">
    <text evidence="2">The sequence shown here is derived from an EMBL/GenBank/DDBJ whole genome shotgun (WGS) entry which is preliminary data.</text>
</comment>
<dbReference type="Proteomes" id="UP000279259">
    <property type="component" value="Unassembled WGS sequence"/>
</dbReference>
<accession>A0A427Y8B7</accession>
<evidence type="ECO:0000313" key="2">
    <source>
        <dbReference type="EMBL" id="RSH87305.1"/>
    </source>
</evidence>
<proteinExistence type="predicted"/>